<dbReference type="EMBL" id="AUXW01000139">
    <property type="protein sequence ID" value="KKE83972.1"/>
    <property type="molecule type" value="Genomic_DNA"/>
</dbReference>
<accession>A0A0F6ACN0</accession>
<dbReference type="InterPro" id="IPR055170">
    <property type="entry name" value="GFO_IDH_MocA-like_dom"/>
</dbReference>
<dbReference type="InterPro" id="IPR051450">
    <property type="entry name" value="Gfo/Idh/MocA_Oxidoreductases"/>
</dbReference>
<evidence type="ECO:0000259" key="2">
    <source>
        <dbReference type="Pfam" id="PF01408"/>
    </source>
</evidence>
<sequence length="303" mass="33876">MGKNHLRILSMLKDVEVKHIFDFNEDSLKKLSEQYGVPYTTDAKEAIEGADAVVIVTPTSTHFEYFKLCAGKVKNVFIEKPLAETLEEALEIKALAEQHGMFVQCGFIERFNPVVTELKRVLESKQVLNADFTRTNRLSSRITDVDVVLDLMIHDIDLALFLNGPVEKVVAYGQRENGLVAFASALLQHENGSLSRVLASRMTEKKMRSIQVTTADAYIDAELVKKELVMHTQSSHSKEEDRPYVVSSLEQQIQVVPQEALLSEHQAFVASCMGNSPVNVPDIESGVESLRVSEMILEQINNA</sequence>
<evidence type="ECO:0000256" key="1">
    <source>
        <dbReference type="ARBA" id="ARBA00022729"/>
    </source>
</evidence>
<dbReference type="AlphaFoldDB" id="A0A0F6ACN0"/>
<gene>
    <name evidence="4" type="ORF">N479_11205</name>
</gene>
<dbReference type="GO" id="GO:0000166">
    <property type="term" value="F:nucleotide binding"/>
    <property type="evidence" value="ECO:0007669"/>
    <property type="project" value="InterPro"/>
</dbReference>
<evidence type="ECO:0000259" key="3">
    <source>
        <dbReference type="Pfam" id="PF22725"/>
    </source>
</evidence>
<keyword evidence="1" id="KW-0732">Signal</keyword>
<dbReference type="PANTHER" id="PTHR43377">
    <property type="entry name" value="BILIVERDIN REDUCTASE A"/>
    <property type="match status" value="1"/>
</dbReference>
<dbReference type="InterPro" id="IPR000683">
    <property type="entry name" value="Gfo/Idh/MocA-like_OxRdtase_N"/>
</dbReference>
<dbReference type="Gene3D" id="3.30.360.10">
    <property type="entry name" value="Dihydrodipicolinate Reductase, domain 2"/>
    <property type="match status" value="1"/>
</dbReference>
<dbReference type="Pfam" id="PF22725">
    <property type="entry name" value="GFO_IDH_MocA_C3"/>
    <property type="match status" value="1"/>
</dbReference>
<proteinExistence type="predicted"/>
<comment type="caution">
    <text evidence="4">The sequence shown here is derived from an EMBL/GenBank/DDBJ whole genome shotgun (WGS) entry which is preliminary data.</text>
</comment>
<dbReference type="SUPFAM" id="SSF51735">
    <property type="entry name" value="NAD(P)-binding Rossmann-fold domains"/>
    <property type="match status" value="1"/>
</dbReference>
<reference evidence="4 5" key="1">
    <citation type="journal article" date="2015" name="BMC Genomics">
        <title>Genome mining reveals unlocked bioactive potential of marine Gram-negative bacteria.</title>
        <authorList>
            <person name="Machado H."/>
            <person name="Sonnenschein E.C."/>
            <person name="Melchiorsen J."/>
            <person name="Gram L."/>
        </authorList>
    </citation>
    <scope>NUCLEOTIDE SEQUENCE [LARGE SCALE GENOMIC DNA]</scope>
    <source>
        <strain evidence="4 5">S4054</strain>
    </source>
</reference>
<dbReference type="PANTHER" id="PTHR43377:SF1">
    <property type="entry name" value="BILIVERDIN REDUCTASE A"/>
    <property type="match status" value="1"/>
</dbReference>
<dbReference type="InterPro" id="IPR036291">
    <property type="entry name" value="NAD(P)-bd_dom_sf"/>
</dbReference>
<evidence type="ECO:0008006" key="6">
    <source>
        <dbReference type="Google" id="ProtNLM"/>
    </source>
</evidence>
<dbReference type="PATRIC" id="fig|1129367.4.peg.2028"/>
<dbReference type="Pfam" id="PF01408">
    <property type="entry name" value="GFO_IDH_MocA"/>
    <property type="match status" value="1"/>
</dbReference>
<dbReference type="SUPFAM" id="SSF55347">
    <property type="entry name" value="Glyceraldehyde-3-phosphate dehydrogenase-like, C-terminal domain"/>
    <property type="match status" value="1"/>
</dbReference>
<name>A0A0F6ACN0_9GAMM</name>
<feature type="domain" description="GFO/IDH/MocA-like oxidoreductase" evidence="3">
    <location>
        <begin position="144"/>
        <end position="213"/>
    </location>
</feature>
<dbReference type="Proteomes" id="UP000033434">
    <property type="component" value="Unassembled WGS sequence"/>
</dbReference>
<protein>
    <recommendedName>
        <fullName evidence="6">Gfo/Idh/MocA-like oxidoreductase N-terminal domain-containing protein</fullName>
    </recommendedName>
</protein>
<dbReference type="Gene3D" id="3.40.50.720">
    <property type="entry name" value="NAD(P)-binding Rossmann-like Domain"/>
    <property type="match status" value="1"/>
</dbReference>
<evidence type="ECO:0000313" key="5">
    <source>
        <dbReference type="Proteomes" id="UP000033434"/>
    </source>
</evidence>
<feature type="domain" description="Gfo/Idh/MocA-like oxidoreductase N-terminal" evidence="2">
    <location>
        <begin position="1"/>
        <end position="107"/>
    </location>
</feature>
<organism evidence="4 5">
    <name type="scientific">Pseudoalteromonas luteoviolacea S4054</name>
    <dbReference type="NCBI Taxonomy" id="1129367"/>
    <lineage>
        <taxon>Bacteria</taxon>
        <taxon>Pseudomonadati</taxon>
        <taxon>Pseudomonadota</taxon>
        <taxon>Gammaproteobacteria</taxon>
        <taxon>Alteromonadales</taxon>
        <taxon>Pseudoalteromonadaceae</taxon>
        <taxon>Pseudoalteromonas</taxon>
    </lineage>
</organism>
<evidence type="ECO:0000313" key="4">
    <source>
        <dbReference type="EMBL" id="KKE83972.1"/>
    </source>
</evidence>